<sequence>MKRIICLLVCLLAGPANANLITNGDFTSGNTAGWTLTGGDYTDASSGYFTAYDNSGWGIISQDISTNAAYNYDLSFDTYAGQISGNQFAWAVDGVMTTIATTTSWVTNTAMFAGTGAVTNVAFYYATGGGSGVWNMDNVSVTQGAAAVPEPASLALFGLSLAGLLWSRRKKA</sequence>
<feature type="domain" description="Ice-binding protein C-terminal" evidence="2">
    <location>
        <begin position="147"/>
        <end position="169"/>
    </location>
</feature>
<keyword evidence="1" id="KW-0732">Signal</keyword>
<dbReference type="EMBL" id="FTOE01000001">
    <property type="protein sequence ID" value="SIS45655.1"/>
    <property type="molecule type" value="Genomic_DNA"/>
</dbReference>
<dbReference type="RefSeq" id="WP_054342924.1">
    <property type="nucleotide sequence ID" value="NZ_FTOE01000001.1"/>
</dbReference>
<evidence type="ECO:0000313" key="3">
    <source>
        <dbReference type="EMBL" id="SIS45655.1"/>
    </source>
</evidence>
<dbReference type="Gene3D" id="2.60.120.260">
    <property type="entry name" value="Galactose-binding domain-like"/>
    <property type="match status" value="1"/>
</dbReference>
<evidence type="ECO:0000256" key="1">
    <source>
        <dbReference type="SAM" id="SignalP"/>
    </source>
</evidence>
<evidence type="ECO:0000313" key="4">
    <source>
        <dbReference type="Proteomes" id="UP000185999"/>
    </source>
</evidence>
<accession>A0A1N7J8G8</accession>
<feature type="signal peptide" evidence="1">
    <location>
        <begin position="1"/>
        <end position="18"/>
    </location>
</feature>
<organism evidence="3 4">
    <name type="scientific">Neptunomonas antarctica</name>
    <dbReference type="NCBI Taxonomy" id="619304"/>
    <lineage>
        <taxon>Bacteria</taxon>
        <taxon>Pseudomonadati</taxon>
        <taxon>Pseudomonadota</taxon>
        <taxon>Gammaproteobacteria</taxon>
        <taxon>Oceanospirillales</taxon>
        <taxon>Oceanospirillaceae</taxon>
        <taxon>Neptunomonas</taxon>
    </lineage>
</organism>
<proteinExistence type="predicted"/>
<dbReference type="Proteomes" id="UP000185999">
    <property type="component" value="Unassembled WGS sequence"/>
</dbReference>
<dbReference type="SUPFAM" id="SSF49785">
    <property type="entry name" value="Galactose-binding domain-like"/>
    <property type="match status" value="1"/>
</dbReference>
<dbReference type="InterPro" id="IPR013424">
    <property type="entry name" value="Ice-binding_C"/>
</dbReference>
<evidence type="ECO:0000259" key="2">
    <source>
        <dbReference type="Pfam" id="PF07589"/>
    </source>
</evidence>
<gene>
    <name evidence="3" type="ORF">SAMN05421760_101767</name>
</gene>
<name>A0A1N7J8G8_9GAMM</name>
<dbReference type="AlphaFoldDB" id="A0A1N7J8G8"/>
<keyword evidence="4" id="KW-1185">Reference proteome</keyword>
<dbReference type="InterPro" id="IPR008979">
    <property type="entry name" value="Galactose-bd-like_sf"/>
</dbReference>
<protein>
    <submittedName>
        <fullName evidence="3">PEP-CTERM protein-sorting domain-containing protein</fullName>
    </submittedName>
</protein>
<dbReference type="NCBIfam" id="TIGR02595">
    <property type="entry name" value="PEP_CTERM"/>
    <property type="match status" value="1"/>
</dbReference>
<feature type="chain" id="PRO_5009942947" evidence="1">
    <location>
        <begin position="19"/>
        <end position="172"/>
    </location>
</feature>
<dbReference type="Pfam" id="PF07589">
    <property type="entry name" value="PEP-CTERM"/>
    <property type="match status" value="1"/>
</dbReference>
<reference evidence="4" key="1">
    <citation type="submission" date="2017-01" db="EMBL/GenBank/DDBJ databases">
        <authorList>
            <person name="Varghese N."/>
            <person name="Submissions S."/>
        </authorList>
    </citation>
    <scope>NUCLEOTIDE SEQUENCE [LARGE SCALE GENOMIC DNA]</scope>
    <source>
        <strain evidence="4">DSM 22306</strain>
    </source>
</reference>
<dbReference type="OrthoDB" id="136190at135619"/>